<comment type="similarity">
    <text evidence="1 3">Belongs to the short-chain dehydrogenases/reductases (SDR) family.</text>
</comment>
<keyword evidence="2" id="KW-0560">Oxidoreductase</keyword>
<dbReference type="InterPro" id="IPR036291">
    <property type="entry name" value="NAD(P)-bd_dom_sf"/>
</dbReference>
<evidence type="ECO:0000256" key="2">
    <source>
        <dbReference type="ARBA" id="ARBA00023002"/>
    </source>
</evidence>
<evidence type="ECO:0000259" key="4">
    <source>
        <dbReference type="SMART" id="SM00822"/>
    </source>
</evidence>
<dbReference type="SMART" id="SM00822">
    <property type="entry name" value="PKS_KR"/>
    <property type="match status" value="1"/>
</dbReference>
<dbReference type="Proteomes" id="UP000256661">
    <property type="component" value="Unassembled WGS sequence"/>
</dbReference>
<dbReference type="FunFam" id="3.40.50.720:FF:000047">
    <property type="entry name" value="NADP-dependent L-serine/L-allo-threonine dehydrogenase"/>
    <property type="match status" value="1"/>
</dbReference>
<dbReference type="InterPro" id="IPR002347">
    <property type="entry name" value="SDR_fam"/>
</dbReference>
<dbReference type="PANTHER" id="PTHR44196">
    <property type="entry name" value="DEHYDROGENASE/REDUCTASE SDR FAMILY MEMBER 7B"/>
    <property type="match status" value="1"/>
</dbReference>
<evidence type="ECO:0000313" key="6">
    <source>
        <dbReference type="Proteomes" id="UP000256661"/>
    </source>
</evidence>
<dbReference type="PRINTS" id="PR00081">
    <property type="entry name" value="GDHRDH"/>
</dbReference>
<dbReference type="GO" id="GO:0016020">
    <property type="term" value="C:membrane"/>
    <property type="evidence" value="ECO:0007669"/>
    <property type="project" value="TreeGrafter"/>
</dbReference>
<dbReference type="InterPro" id="IPR057326">
    <property type="entry name" value="KR_dom"/>
</dbReference>
<evidence type="ECO:0000256" key="3">
    <source>
        <dbReference type="RuleBase" id="RU000363"/>
    </source>
</evidence>
<dbReference type="PANTHER" id="PTHR44196:SF1">
    <property type="entry name" value="DEHYDROGENASE_REDUCTASE SDR FAMILY MEMBER 7B"/>
    <property type="match status" value="1"/>
</dbReference>
<reference evidence="5 6" key="1">
    <citation type="submission" date="2018-08" db="EMBL/GenBank/DDBJ databases">
        <title>Sequencing the genomes of 1000 actinobacteria strains.</title>
        <authorList>
            <person name="Klenk H.-P."/>
        </authorList>
    </citation>
    <scope>NUCLEOTIDE SEQUENCE [LARGE SCALE GENOMIC DNA]</scope>
    <source>
        <strain evidence="5 6">DSM 43927</strain>
    </source>
</reference>
<dbReference type="RefSeq" id="WP_116024202.1">
    <property type="nucleotide sequence ID" value="NZ_QTTT01000001.1"/>
</dbReference>
<evidence type="ECO:0000256" key="1">
    <source>
        <dbReference type="ARBA" id="ARBA00006484"/>
    </source>
</evidence>
<keyword evidence="6" id="KW-1185">Reference proteome</keyword>
<dbReference type="Gene3D" id="3.40.50.720">
    <property type="entry name" value="NAD(P)-binding Rossmann-like Domain"/>
    <property type="match status" value="1"/>
</dbReference>
<name>A0A3D9SS56_9ACTN</name>
<dbReference type="EMBL" id="QTTT01000001">
    <property type="protein sequence ID" value="REE98796.1"/>
    <property type="molecule type" value="Genomic_DNA"/>
</dbReference>
<dbReference type="GO" id="GO:0016616">
    <property type="term" value="F:oxidoreductase activity, acting on the CH-OH group of donors, NAD or NADP as acceptor"/>
    <property type="evidence" value="ECO:0007669"/>
    <property type="project" value="UniProtKB-ARBA"/>
</dbReference>
<organism evidence="5 6">
    <name type="scientific">Thermomonospora umbrina</name>
    <dbReference type="NCBI Taxonomy" id="111806"/>
    <lineage>
        <taxon>Bacteria</taxon>
        <taxon>Bacillati</taxon>
        <taxon>Actinomycetota</taxon>
        <taxon>Actinomycetes</taxon>
        <taxon>Streptosporangiales</taxon>
        <taxon>Thermomonosporaceae</taxon>
        <taxon>Thermomonospora</taxon>
    </lineage>
</organism>
<accession>A0A3D9SS56</accession>
<comment type="caution">
    <text evidence="5">The sequence shown here is derived from an EMBL/GenBank/DDBJ whole genome shotgun (WGS) entry which is preliminary data.</text>
</comment>
<dbReference type="OrthoDB" id="9775296at2"/>
<sequence length="259" mass="27287">MTSTALETATAAQPLTGRIAVVTGASSGIGAATARALSARGARVALLARRADRLDGLVAELGDRALAVPTDVADPDAIGRAAARIADELGRVDLVVNNAGVMLAAPFEDRRTDDWHRMIDINVTGAIRVADAFLADLIATAAEGRPADLIDISSVAAHGTFPSFAVYCATKAALTHFSRNLRAELAPRRVRVTNIEPGLVATELQGHVDHPDVNAVIDDWRDTLTWLSDADLGDLIAHVAGLPWHVNLPHIVAMPTEQV</sequence>
<gene>
    <name evidence="5" type="ORF">DFJ69_4294</name>
</gene>
<feature type="domain" description="Ketoreductase" evidence="4">
    <location>
        <begin position="18"/>
        <end position="198"/>
    </location>
</feature>
<dbReference type="PRINTS" id="PR00080">
    <property type="entry name" value="SDRFAMILY"/>
</dbReference>
<dbReference type="AlphaFoldDB" id="A0A3D9SS56"/>
<dbReference type="PROSITE" id="PS00061">
    <property type="entry name" value="ADH_SHORT"/>
    <property type="match status" value="1"/>
</dbReference>
<proteinExistence type="inferred from homology"/>
<dbReference type="SUPFAM" id="SSF51735">
    <property type="entry name" value="NAD(P)-binding Rossmann-fold domains"/>
    <property type="match status" value="1"/>
</dbReference>
<dbReference type="Pfam" id="PF00106">
    <property type="entry name" value="adh_short"/>
    <property type="match status" value="1"/>
</dbReference>
<dbReference type="InterPro" id="IPR020904">
    <property type="entry name" value="Sc_DH/Rdtase_CS"/>
</dbReference>
<evidence type="ECO:0000313" key="5">
    <source>
        <dbReference type="EMBL" id="REE98796.1"/>
    </source>
</evidence>
<protein>
    <submittedName>
        <fullName evidence="5">NADP-dependent 3-hydroxy acid dehydrogenase YdfG</fullName>
    </submittedName>
</protein>